<proteinExistence type="predicted"/>
<accession>A0A8I1GED0</accession>
<organism evidence="2 3">
    <name type="scientific">Idiomarina abyssalis</name>
    <dbReference type="NCBI Taxonomy" id="86102"/>
    <lineage>
        <taxon>Bacteria</taxon>
        <taxon>Pseudomonadati</taxon>
        <taxon>Pseudomonadota</taxon>
        <taxon>Gammaproteobacteria</taxon>
        <taxon>Alteromonadales</taxon>
        <taxon>Idiomarinaceae</taxon>
        <taxon>Idiomarina</taxon>
    </lineage>
</organism>
<reference evidence="2 4" key="1">
    <citation type="submission" date="2020-09" db="EMBL/GenBank/DDBJ databases">
        <title>Draft Genomes of Bacterial Isolates from North Pond Shallow Sediments.</title>
        <authorList>
            <person name="Kiel Reese B."/>
            <person name="Mullis M."/>
            <person name="Weisend R.E."/>
        </authorList>
    </citation>
    <scope>NUCLEOTIDE SEQUENCE</scope>
    <source>
        <strain evidence="2">KJE-2</strain>
        <strain evidence="1 4">KJE-3</strain>
    </source>
</reference>
<evidence type="ECO:0000313" key="3">
    <source>
        <dbReference type="Proteomes" id="UP000621390"/>
    </source>
</evidence>
<dbReference type="RefSeq" id="WP_199493163.1">
    <property type="nucleotide sequence ID" value="NZ_JAEMOP010000009.1"/>
</dbReference>
<protein>
    <submittedName>
        <fullName evidence="2">Uncharacterized protein</fullName>
    </submittedName>
</protein>
<evidence type="ECO:0000313" key="1">
    <source>
        <dbReference type="EMBL" id="MBJ7265425.1"/>
    </source>
</evidence>
<dbReference type="AlphaFoldDB" id="A0A8I1GED0"/>
<keyword evidence="4" id="KW-1185">Reference proteome</keyword>
<sequence>MREQFRERKIVQGSSAGEFTVTEDGGMAKDHERLVEITTEDDRHLNAYYFVNDDKADSFISELSDEVKLPKQNMTKQDRKLIESTLNSLESYIGMYWPGIEYSDRAIEQYKKVLDRQLDMEGK</sequence>
<comment type="caution">
    <text evidence="2">The sequence shown here is derived from an EMBL/GenBank/DDBJ whole genome shotgun (WGS) entry which is preliminary data.</text>
</comment>
<evidence type="ECO:0000313" key="4">
    <source>
        <dbReference type="Proteomes" id="UP000655994"/>
    </source>
</evidence>
<evidence type="ECO:0000313" key="2">
    <source>
        <dbReference type="EMBL" id="MBJ7316901.1"/>
    </source>
</evidence>
<dbReference type="EMBL" id="JAEMOP010000009">
    <property type="protein sequence ID" value="MBJ7316901.1"/>
    <property type="molecule type" value="Genomic_DNA"/>
</dbReference>
<dbReference type="EMBL" id="JAEMOS010000002">
    <property type="protein sequence ID" value="MBJ7265425.1"/>
    <property type="molecule type" value="Genomic_DNA"/>
</dbReference>
<gene>
    <name evidence="1" type="ORF">JHC10_00570</name>
    <name evidence="2" type="ORF">JHC11_12970</name>
</gene>
<dbReference type="Proteomes" id="UP000655994">
    <property type="component" value="Unassembled WGS sequence"/>
</dbReference>
<name>A0A8I1GED0_9GAMM</name>
<dbReference type="Proteomes" id="UP000621390">
    <property type="component" value="Unassembled WGS sequence"/>
</dbReference>